<evidence type="ECO:0000313" key="4">
    <source>
        <dbReference type="Proteomes" id="UP001180020"/>
    </source>
</evidence>
<dbReference type="PANTHER" id="PTHR31672:SF13">
    <property type="entry name" value="F-BOX PROTEIN CPR30-LIKE"/>
    <property type="match status" value="1"/>
</dbReference>
<gene>
    <name evidence="3" type="ORF">QJS10_CPA06g00294</name>
</gene>
<evidence type="ECO:0000259" key="2">
    <source>
        <dbReference type="Pfam" id="PF00646"/>
    </source>
</evidence>
<reference evidence="3" key="2">
    <citation type="submission" date="2023-06" db="EMBL/GenBank/DDBJ databases">
        <authorList>
            <person name="Ma L."/>
            <person name="Liu K.-W."/>
            <person name="Li Z."/>
            <person name="Hsiao Y.-Y."/>
            <person name="Qi Y."/>
            <person name="Fu T."/>
            <person name="Tang G."/>
            <person name="Zhang D."/>
            <person name="Sun W.-H."/>
            <person name="Liu D.-K."/>
            <person name="Li Y."/>
            <person name="Chen G.-Z."/>
            <person name="Liu X.-D."/>
            <person name="Liao X.-Y."/>
            <person name="Jiang Y.-T."/>
            <person name="Yu X."/>
            <person name="Hao Y."/>
            <person name="Huang J."/>
            <person name="Zhao X.-W."/>
            <person name="Ke S."/>
            <person name="Chen Y.-Y."/>
            <person name="Wu W.-L."/>
            <person name="Hsu J.-L."/>
            <person name="Lin Y.-F."/>
            <person name="Huang M.-D."/>
            <person name="Li C.-Y."/>
            <person name="Huang L."/>
            <person name="Wang Z.-W."/>
            <person name="Zhao X."/>
            <person name="Zhong W.-Y."/>
            <person name="Peng D.-H."/>
            <person name="Ahmad S."/>
            <person name="Lan S."/>
            <person name="Zhang J.-S."/>
            <person name="Tsai W.-C."/>
            <person name="Van De Peer Y."/>
            <person name="Liu Z.-J."/>
        </authorList>
    </citation>
    <scope>NUCLEOTIDE SEQUENCE</scope>
    <source>
        <strain evidence="3">CP</strain>
        <tissue evidence="3">Leaves</tissue>
    </source>
</reference>
<protein>
    <submittedName>
        <fullName evidence="3">F-box protein</fullName>
    </submittedName>
</protein>
<dbReference type="InterPro" id="IPR001810">
    <property type="entry name" value="F-box_dom"/>
</dbReference>
<dbReference type="EMBL" id="JAUJYO010000006">
    <property type="protein sequence ID" value="KAK1314524.1"/>
    <property type="molecule type" value="Genomic_DNA"/>
</dbReference>
<feature type="region of interest" description="Disordered" evidence="1">
    <location>
        <begin position="1"/>
        <end position="28"/>
    </location>
</feature>
<evidence type="ECO:0000256" key="1">
    <source>
        <dbReference type="SAM" id="MobiDB-lite"/>
    </source>
</evidence>
<feature type="domain" description="F-box" evidence="2">
    <location>
        <begin position="32"/>
        <end position="69"/>
    </location>
</feature>
<reference evidence="3" key="1">
    <citation type="journal article" date="2023" name="Nat. Commun.">
        <title>Diploid and tetraploid genomes of Acorus and the evolution of monocots.</title>
        <authorList>
            <person name="Ma L."/>
            <person name="Liu K.W."/>
            <person name="Li Z."/>
            <person name="Hsiao Y.Y."/>
            <person name="Qi Y."/>
            <person name="Fu T."/>
            <person name="Tang G.D."/>
            <person name="Zhang D."/>
            <person name="Sun W.H."/>
            <person name="Liu D.K."/>
            <person name="Li Y."/>
            <person name="Chen G.Z."/>
            <person name="Liu X.D."/>
            <person name="Liao X.Y."/>
            <person name="Jiang Y.T."/>
            <person name="Yu X."/>
            <person name="Hao Y."/>
            <person name="Huang J."/>
            <person name="Zhao X.W."/>
            <person name="Ke S."/>
            <person name="Chen Y.Y."/>
            <person name="Wu W.L."/>
            <person name="Hsu J.L."/>
            <person name="Lin Y.F."/>
            <person name="Huang M.D."/>
            <person name="Li C.Y."/>
            <person name="Huang L."/>
            <person name="Wang Z.W."/>
            <person name="Zhao X."/>
            <person name="Zhong W.Y."/>
            <person name="Peng D.H."/>
            <person name="Ahmad S."/>
            <person name="Lan S."/>
            <person name="Zhang J.S."/>
            <person name="Tsai W.C."/>
            <person name="Van de Peer Y."/>
            <person name="Liu Z.J."/>
        </authorList>
    </citation>
    <scope>NUCLEOTIDE SEQUENCE</scope>
    <source>
        <strain evidence="3">CP</strain>
    </source>
</reference>
<comment type="caution">
    <text evidence="3">The sequence shown here is derived from an EMBL/GenBank/DDBJ whole genome shotgun (WGS) entry which is preliminary data.</text>
</comment>
<dbReference type="PANTHER" id="PTHR31672">
    <property type="entry name" value="BNACNNG10540D PROTEIN"/>
    <property type="match status" value="1"/>
</dbReference>
<dbReference type="InterPro" id="IPR036047">
    <property type="entry name" value="F-box-like_dom_sf"/>
</dbReference>
<dbReference type="Gene3D" id="1.20.1280.50">
    <property type="match status" value="1"/>
</dbReference>
<dbReference type="Proteomes" id="UP001180020">
    <property type="component" value="Unassembled WGS sequence"/>
</dbReference>
<dbReference type="SUPFAM" id="SSF81383">
    <property type="entry name" value="F-box domain"/>
    <property type="match status" value="1"/>
</dbReference>
<accession>A0AAV9ELZ8</accession>
<dbReference type="AlphaFoldDB" id="A0AAV9ELZ8"/>
<organism evidence="3 4">
    <name type="scientific">Acorus calamus</name>
    <name type="common">Sweet flag</name>
    <dbReference type="NCBI Taxonomy" id="4465"/>
    <lineage>
        <taxon>Eukaryota</taxon>
        <taxon>Viridiplantae</taxon>
        <taxon>Streptophyta</taxon>
        <taxon>Embryophyta</taxon>
        <taxon>Tracheophyta</taxon>
        <taxon>Spermatophyta</taxon>
        <taxon>Magnoliopsida</taxon>
        <taxon>Liliopsida</taxon>
        <taxon>Acoraceae</taxon>
        <taxon>Acorus</taxon>
    </lineage>
</organism>
<keyword evidence="4" id="KW-1185">Reference proteome</keyword>
<feature type="compositionally biased region" description="Polar residues" evidence="1">
    <location>
        <begin position="19"/>
        <end position="28"/>
    </location>
</feature>
<sequence>MELDSQSLTLKRRKKQNKSTRAMTSTHSEGCKLNNDLIMEILHRLPTEKVHEFRRVCKQWLAMIDHPCFIEANLARSEPCLLVVQRWTDKAFFIELQRSNNDAVLVVRPTTIDPTFFLQGCCNGLVLAYHFIIEDLGARRTSTYREYFVINPSTKRSIKLPPFCLEEVRTTPNTVHGGHLGFVIVMEND</sequence>
<name>A0AAV9ELZ8_ACOCL</name>
<dbReference type="Pfam" id="PF00646">
    <property type="entry name" value="F-box"/>
    <property type="match status" value="1"/>
</dbReference>
<evidence type="ECO:0000313" key="3">
    <source>
        <dbReference type="EMBL" id="KAK1314524.1"/>
    </source>
</evidence>
<proteinExistence type="predicted"/>
<dbReference type="InterPro" id="IPR050796">
    <property type="entry name" value="SCF_F-box_component"/>
</dbReference>